<accession>A0A0D3IE25</accession>
<dbReference type="PROSITE" id="PS50011">
    <property type="entry name" value="PROTEIN_KINASE_DOM"/>
    <property type="match status" value="1"/>
</dbReference>
<evidence type="ECO:0000256" key="8">
    <source>
        <dbReference type="ARBA" id="ARBA00048679"/>
    </source>
</evidence>
<dbReference type="HOGENOM" id="CLU_000288_63_23_1"/>
<dbReference type="GO" id="GO:0005524">
    <property type="term" value="F:ATP binding"/>
    <property type="evidence" value="ECO:0007669"/>
    <property type="project" value="UniProtKB-KW"/>
</dbReference>
<dbReference type="EC" id="2.7.11.1" evidence="1"/>
<dbReference type="PaxDb" id="2903-EOD09510"/>
<dbReference type="STRING" id="2903.R1D4P0"/>
<keyword evidence="4" id="KW-0547">Nucleotide-binding</keyword>
<dbReference type="Pfam" id="PF00069">
    <property type="entry name" value="Pkinase"/>
    <property type="match status" value="1"/>
</dbReference>
<evidence type="ECO:0000256" key="4">
    <source>
        <dbReference type="ARBA" id="ARBA00022741"/>
    </source>
</evidence>
<keyword evidence="11" id="KW-1185">Reference proteome</keyword>
<dbReference type="AlphaFoldDB" id="A0A0D3IE25"/>
<dbReference type="SMART" id="SM00220">
    <property type="entry name" value="S_TKc"/>
    <property type="match status" value="1"/>
</dbReference>
<dbReference type="OMA" id="WENVETE"/>
<comment type="catalytic activity">
    <reaction evidence="8">
        <text>L-seryl-[protein] + ATP = O-phospho-L-seryl-[protein] + ADP + H(+)</text>
        <dbReference type="Rhea" id="RHEA:17989"/>
        <dbReference type="Rhea" id="RHEA-COMP:9863"/>
        <dbReference type="Rhea" id="RHEA-COMP:11604"/>
        <dbReference type="ChEBI" id="CHEBI:15378"/>
        <dbReference type="ChEBI" id="CHEBI:29999"/>
        <dbReference type="ChEBI" id="CHEBI:30616"/>
        <dbReference type="ChEBI" id="CHEBI:83421"/>
        <dbReference type="ChEBI" id="CHEBI:456216"/>
        <dbReference type="EC" id="2.7.11.1"/>
    </reaction>
</comment>
<dbReference type="KEGG" id="ehx:EMIHUDRAFT_44365"/>
<dbReference type="PANTHER" id="PTHR44899:SF3">
    <property type="entry name" value="SERINE_THREONINE-PROTEIN KINASE NEK1"/>
    <property type="match status" value="1"/>
</dbReference>
<evidence type="ECO:0000256" key="1">
    <source>
        <dbReference type="ARBA" id="ARBA00012513"/>
    </source>
</evidence>
<dbReference type="GO" id="GO:0004674">
    <property type="term" value="F:protein serine/threonine kinase activity"/>
    <property type="evidence" value="ECO:0007669"/>
    <property type="project" value="UniProtKB-KW"/>
</dbReference>
<dbReference type="InterPro" id="IPR001245">
    <property type="entry name" value="Ser-Thr/Tyr_kinase_cat_dom"/>
</dbReference>
<dbReference type="InterPro" id="IPR008271">
    <property type="entry name" value="Ser/Thr_kinase_AS"/>
</dbReference>
<dbReference type="PRINTS" id="PR00109">
    <property type="entry name" value="TYRKINASE"/>
</dbReference>
<dbReference type="InterPro" id="IPR011009">
    <property type="entry name" value="Kinase-like_dom_sf"/>
</dbReference>
<dbReference type="Gene3D" id="1.10.510.10">
    <property type="entry name" value="Transferase(Phosphotransferase) domain 1"/>
    <property type="match status" value="1"/>
</dbReference>
<keyword evidence="3" id="KW-0808">Transferase</keyword>
<evidence type="ECO:0000256" key="6">
    <source>
        <dbReference type="ARBA" id="ARBA00022840"/>
    </source>
</evidence>
<dbReference type="Proteomes" id="UP000013827">
    <property type="component" value="Unassembled WGS sequence"/>
</dbReference>
<dbReference type="InterPro" id="IPR051131">
    <property type="entry name" value="NEK_Ser/Thr_kinase_NIMA"/>
</dbReference>
<dbReference type="PANTHER" id="PTHR44899">
    <property type="entry name" value="CAMK FAMILY PROTEIN KINASE"/>
    <property type="match status" value="1"/>
</dbReference>
<organism evidence="10 11">
    <name type="scientific">Emiliania huxleyi (strain CCMP1516)</name>
    <dbReference type="NCBI Taxonomy" id="280463"/>
    <lineage>
        <taxon>Eukaryota</taxon>
        <taxon>Haptista</taxon>
        <taxon>Haptophyta</taxon>
        <taxon>Prymnesiophyceae</taxon>
        <taxon>Isochrysidales</taxon>
        <taxon>Noelaerhabdaceae</taxon>
        <taxon>Emiliania</taxon>
    </lineage>
</organism>
<dbReference type="SUPFAM" id="SSF56112">
    <property type="entry name" value="Protein kinase-like (PK-like)"/>
    <property type="match status" value="1"/>
</dbReference>
<evidence type="ECO:0000256" key="7">
    <source>
        <dbReference type="ARBA" id="ARBA00047899"/>
    </source>
</evidence>
<evidence type="ECO:0000256" key="5">
    <source>
        <dbReference type="ARBA" id="ARBA00022777"/>
    </source>
</evidence>
<evidence type="ECO:0000259" key="9">
    <source>
        <dbReference type="PROSITE" id="PS50011"/>
    </source>
</evidence>
<evidence type="ECO:0000313" key="11">
    <source>
        <dbReference type="Proteomes" id="UP000013827"/>
    </source>
</evidence>
<dbReference type="eggNOG" id="KOG0589">
    <property type="taxonomic scope" value="Eukaryota"/>
</dbReference>
<keyword evidence="6" id="KW-0067">ATP-binding</keyword>
<keyword evidence="2" id="KW-0723">Serine/threonine-protein kinase</keyword>
<evidence type="ECO:0000313" key="10">
    <source>
        <dbReference type="EnsemblProtists" id="EOD09510"/>
    </source>
</evidence>
<evidence type="ECO:0000256" key="2">
    <source>
        <dbReference type="ARBA" id="ARBA00022527"/>
    </source>
</evidence>
<dbReference type="InterPro" id="IPR000719">
    <property type="entry name" value="Prot_kinase_dom"/>
</dbReference>
<proteinExistence type="predicted"/>
<name>A0A0D3IE25_EMIH1</name>
<comment type="catalytic activity">
    <reaction evidence="7">
        <text>L-threonyl-[protein] + ATP = O-phospho-L-threonyl-[protein] + ADP + H(+)</text>
        <dbReference type="Rhea" id="RHEA:46608"/>
        <dbReference type="Rhea" id="RHEA-COMP:11060"/>
        <dbReference type="Rhea" id="RHEA-COMP:11605"/>
        <dbReference type="ChEBI" id="CHEBI:15378"/>
        <dbReference type="ChEBI" id="CHEBI:30013"/>
        <dbReference type="ChEBI" id="CHEBI:30616"/>
        <dbReference type="ChEBI" id="CHEBI:61977"/>
        <dbReference type="ChEBI" id="CHEBI:456216"/>
        <dbReference type="EC" id="2.7.11.1"/>
    </reaction>
</comment>
<reference evidence="10" key="2">
    <citation type="submission" date="2024-10" db="UniProtKB">
        <authorList>
            <consortium name="EnsemblProtists"/>
        </authorList>
    </citation>
    <scope>IDENTIFICATION</scope>
</reference>
<reference evidence="11" key="1">
    <citation type="journal article" date="2013" name="Nature">
        <title>Pan genome of the phytoplankton Emiliania underpins its global distribution.</title>
        <authorList>
            <person name="Read B.A."/>
            <person name="Kegel J."/>
            <person name="Klute M.J."/>
            <person name="Kuo A."/>
            <person name="Lefebvre S.C."/>
            <person name="Maumus F."/>
            <person name="Mayer C."/>
            <person name="Miller J."/>
            <person name="Monier A."/>
            <person name="Salamov A."/>
            <person name="Young J."/>
            <person name="Aguilar M."/>
            <person name="Claverie J.M."/>
            <person name="Frickenhaus S."/>
            <person name="Gonzalez K."/>
            <person name="Herman E.K."/>
            <person name="Lin Y.C."/>
            <person name="Napier J."/>
            <person name="Ogata H."/>
            <person name="Sarno A.F."/>
            <person name="Shmutz J."/>
            <person name="Schroeder D."/>
            <person name="de Vargas C."/>
            <person name="Verret F."/>
            <person name="von Dassow P."/>
            <person name="Valentin K."/>
            <person name="Van de Peer Y."/>
            <person name="Wheeler G."/>
            <person name="Dacks J.B."/>
            <person name="Delwiche C.F."/>
            <person name="Dyhrman S.T."/>
            <person name="Glockner G."/>
            <person name="John U."/>
            <person name="Richards T."/>
            <person name="Worden A.Z."/>
            <person name="Zhang X."/>
            <person name="Grigoriev I.V."/>
            <person name="Allen A.E."/>
            <person name="Bidle K."/>
            <person name="Borodovsky M."/>
            <person name="Bowler C."/>
            <person name="Brownlee C."/>
            <person name="Cock J.M."/>
            <person name="Elias M."/>
            <person name="Gladyshev V.N."/>
            <person name="Groth M."/>
            <person name="Guda C."/>
            <person name="Hadaegh A."/>
            <person name="Iglesias-Rodriguez M.D."/>
            <person name="Jenkins J."/>
            <person name="Jones B.M."/>
            <person name="Lawson T."/>
            <person name="Leese F."/>
            <person name="Lindquist E."/>
            <person name="Lobanov A."/>
            <person name="Lomsadze A."/>
            <person name="Malik S.B."/>
            <person name="Marsh M.E."/>
            <person name="Mackinder L."/>
            <person name="Mock T."/>
            <person name="Mueller-Roeber B."/>
            <person name="Pagarete A."/>
            <person name="Parker M."/>
            <person name="Probert I."/>
            <person name="Quesneville H."/>
            <person name="Raines C."/>
            <person name="Rensing S.A."/>
            <person name="Riano-Pachon D.M."/>
            <person name="Richier S."/>
            <person name="Rokitta S."/>
            <person name="Shiraiwa Y."/>
            <person name="Soanes D.M."/>
            <person name="van der Giezen M."/>
            <person name="Wahlund T.M."/>
            <person name="Williams B."/>
            <person name="Wilson W."/>
            <person name="Wolfe G."/>
            <person name="Wurch L.L."/>
        </authorList>
    </citation>
    <scope>NUCLEOTIDE SEQUENCE</scope>
</reference>
<evidence type="ECO:0000256" key="3">
    <source>
        <dbReference type="ARBA" id="ARBA00022679"/>
    </source>
</evidence>
<feature type="domain" description="Protein kinase" evidence="9">
    <location>
        <begin position="1"/>
        <end position="157"/>
    </location>
</feature>
<keyword evidence="5" id="KW-0418">Kinase</keyword>
<dbReference type="EnsemblProtists" id="EOD09510">
    <property type="protein sequence ID" value="EOD09510"/>
    <property type="gene ID" value="EMIHUDRAFT_44365"/>
</dbReference>
<protein>
    <recommendedName>
        <fullName evidence="1">non-specific serine/threonine protein kinase</fullName>
        <ecNumber evidence="1">2.7.11.1</ecNumber>
    </recommendedName>
</protein>
<sequence length="157" mass="17847">MQEAELLKSLNHPNIVAYIDTLSSRTKLYLLMQYCDGGDLEHRLNQAREERVMLPDARLLDWFVQMALALQYLHSKRILHRDLKTANVFLTALGIVKLGDFGVSRVLSATTELAKTFVGTPYYLSPELLNNSPYGHASDVWALGVIFYEMCTLAHPY</sequence>
<dbReference type="PROSITE" id="PS00108">
    <property type="entry name" value="PROTEIN_KINASE_ST"/>
    <property type="match status" value="1"/>
</dbReference>